<dbReference type="AlphaFoldDB" id="A0AAV0F4L4"/>
<accession>A0AAV0F4L4</accession>
<dbReference type="EMBL" id="CAMAPF010000042">
    <property type="protein sequence ID" value="CAH9083270.1"/>
    <property type="molecule type" value="Genomic_DNA"/>
</dbReference>
<organism evidence="3 4">
    <name type="scientific">Cuscuta epithymum</name>
    <dbReference type="NCBI Taxonomy" id="186058"/>
    <lineage>
        <taxon>Eukaryota</taxon>
        <taxon>Viridiplantae</taxon>
        <taxon>Streptophyta</taxon>
        <taxon>Embryophyta</taxon>
        <taxon>Tracheophyta</taxon>
        <taxon>Spermatophyta</taxon>
        <taxon>Magnoliopsida</taxon>
        <taxon>eudicotyledons</taxon>
        <taxon>Gunneridae</taxon>
        <taxon>Pentapetalae</taxon>
        <taxon>asterids</taxon>
        <taxon>lamiids</taxon>
        <taxon>Solanales</taxon>
        <taxon>Convolvulaceae</taxon>
        <taxon>Cuscuteae</taxon>
        <taxon>Cuscuta</taxon>
        <taxon>Cuscuta subgen. Cuscuta</taxon>
    </lineage>
</organism>
<evidence type="ECO:0000313" key="2">
    <source>
        <dbReference type="EMBL" id="CAH9083270.1"/>
    </source>
</evidence>
<protein>
    <submittedName>
        <fullName evidence="3">Uncharacterized protein</fullName>
    </submittedName>
</protein>
<dbReference type="EMBL" id="CAMAPF010000960">
    <property type="protein sequence ID" value="CAH9130370.1"/>
    <property type="molecule type" value="Genomic_DNA"/>
</dbReference>
<keyword evidence="4" id="KW-1185">Reference proteome</keyword>
<evidence type="ECO:0000313" key="3">
    <source>
        <dbReference type="EMBL" id="CAH9130370.1"/>
    </source>
</evidence>
<evidence type="ECO:0000313" key="4">
    <source>
        <dbReference type="Proteomes" id="UP001152523"/>
    </source>
</evidence>
<reference evidence="3" key="1">
    <citation type="submission" date="2022-07" db="EMBL/GenBank/DDBJ databases">
        <authorList>
            <person name="Macas J."/>
            <person name="Novak P."/>
            <person name="Neumann P."/>
        </authorList>
    </citation>
    <scope>NUCLEOTIDE SEQUENCE</scope>
</reference>
<proteinExistence type="predicted"/>
<feature type="region of interest" description="Disordered" evidence="1">
    <location>
        <begin position="38"/>
        <end position="73"/>
    </location>
</feature>
<comment type="caution">
    <text evidence="3">The sequence shown here is derived from an EMBL/GenBank/DDBJ whole genome shotgun (WGS) entry which is preliminary data.</text>
</comment>
<dbReference type="Proteomes" id="UP001152523">
    <property type="component" value="Unassembled WGS sequence"/>
</dbReference>
<evidence type="ECO:0000256" key="1">
    <source>
        <dbReference type="SAM" id="MobiDB-lite"/>
    </source>
</evidence>
<sequence>MPIFTEGNEYAAKLIIDGAPFLMGHYIGEDDMIVLEYTPGGREPNPKKKGDSYNISSVVTGGGGKGSDEDGGGLAVSRSGIWWRHLRPVAAGRNSWCKQ</sequence>
<gene>
    <name evidence="3" type="ORF">CEPIT_LOCUS30574</name>
    <name evidence="2" type="ORF">CEPIT_LOCUS8472</name>
</gene>
<name>A0AAV0F4L4_9ASTE</name>